<protein>
    <submittedName>
        <fullName evidence="1">Uncharacterized protein</fullName>
    </submittedName>
</protein>
<dbReference type="OrthoDB" id="2193044at2759"/>
<evidence type="ECO:0000313" key="2">
    <source>
        <dbReference type="Proteomes" id="UP000053780"/>
    </source>
</evidence>
<gene>
    <name evidence="1" type="ORF">NAPIS_ORF00374</name>
</gene>
<dbReference type="AlphaFoldDB" id="T0MM16"/>
<proteinExistence type="predicted"/>
<accession>T0MM16</accession>
<dbReference type="EMBL" id="KE647041">
    <property type="protein sequence ID" value="EQB62050.1"/>
    <property type="molecule type" value="Genomic_DNA"/>
</dbReference>
<keyword evidence="2" id="KW-1185">Reference proteome</keyword>
<dbReference type="HOGENOM" id="CLU_2831798_0_0_1"/>
<dbReference type="Proteomes" id="UP000053780">
    <property type="component" value="Unassembled WGS sequence"/>
</dbReference>
<organism evidence="1 2">
    <name type="scientific">Vairimorpha apis BRL 01</name>
    <dbReference type="NCBI Taxonomy" id="1037528"/>
    <lineage>
        <taxon>Eukaryota</taxon>
        <taxon>Fungi</taxon>
        <taxon>Fungi incertae sedis</taxon>
        <taxon>Microsporidia</taxon>
        <taxon>Nosematidae</taxon>
        <taxon>Vairimorpha</taxon>
    </lineage>
</organism>
<reference evidence="1 2" key="1">
    <citation type="journal article" date="2013" name="BMC Genomics">
        <title>Genome sequencing and comparative genomics of honey bee microsporidia, Nosema apis reveal novel insights into host-parasite interactions.</title>
        <authorList>
            <person name="Chen Yp."/>
            <person name="Pettis J.S."/>
            <person name="Zhao Y."/>
            <person name="Liu X."/>
            <person name="Tallon L.J."/>
            <person name="Sadzewicz L.D."/>
            <person name="Li R."/>
            <person name="Zheng H."/>
            <person name="Huang S."/>
            <person name="Zhang X."/>
            <person name="Hamilton M.C."/>
            <person name="Pernal S.F."/>
            <person name="Melathopoulos A.P."/>
            <person name="Yan X."/>
            <person name="Evans J.D."/>
        </authorList>
    </citation>
    <scope>NUCLEOTIDE SEQUENCE [LARGE SCALE GENOMIC DNA]</scope>
    <source>
        <strain evidence="1 2">BRL 01</strain>
    </source>
</reference>
<name>T0MM16_9MICR</name>
<dbReference type="VEuPathDB" id="MicrosporidiaDB:NAPIS_ORF00374"/>
<evidence type="ECO:0000313" key="1">
    <source>
        <dbReference type="EMBL" id="EQB62050.1"/>
    </source>
</evidence>
<sequence length="66" mass="7707">MKGKQIKTTYCVNRKKLRKYDELANELGLLHGCKIKIITHVITWDGINFISPTKLKPDTEEHKQIK</sequence>